<dbReference type="GO" id="GO:0012505">
    <property type="term" value="C:endomembrane system"/>
    <property type="evidence" value="ECO:0007669"/>
    <property type="project" value="UniProtKB-SubCell"/>
</dbReference>
<proteinExistence type="predicted"/>
<gene>
    <name evidence="7" type="ORF">N784_02535</name>
</gene>
<organism evidence="7 8">
    <name type="scientific">Pontibacillus litoralis JSM 072002</name>
    <dbReference type="NCBI Taxonomy" id="1385512"/>
    <lineage>
        <taxon>Bacteria</taxon>
        <taxon>Bacillati</taxon>
        <taxon>Bacillota</taxon>
        <taxon>Bacilli</taxon>
        <taxon>Bacillales</taxon>
        <taxon>Bacillaceae</taxon>
        <taxon>Pontibacillus</taxon>
    </lineage>
</organism>
<dbReference type="STRING" id="1385512.N784_02535"/>
<dbReference type="AlphaFoldDB" id="A0A0A5G795"/>
<evidence type="ECO:0000256" key="5">
    <source>
        <dbReference type="SAM" id="Phobius"/>
    </source>
</evidence>
<dbReference type="Proteomes" id="UP000030401">
    <property type="component" value="Unassembled WGS sequence"/>
</dbReference>
<dbReference type="OrthoDB" id="9793277at2"/>
<evidence type="ECO:0000256" key="1">
    <source>
        <dbReference type="ARBA" id="ARBA00004127"/>
    </source>
</evidence>
<dbReference type="eggNOG" id="COG3339">
    <property type="taxonomic scope" value="Bacteria"/>
</dbReference>
<dbReference type="Pfam" id="PF06803">
    <property type="entry name" value="DUF1232"/>
    <property type="match status" value="1"/>
</dbReference>
<sequence length="150" mass="17379">MLWKKKHKDVTEEDLMNNEHVEKSQSKAKEYLQDTNKLKELIHQAEEKVGHSKGKESFLKENIQSLKTMFELVKTYIKGDYKHIPYRSLLFIVGAIVYFVSPIDTIPDILVGFGFTDDAAVIGFTLMQVKKDLDNFKAWKDAKEIDPIDE</sequence>
<name>A0A0A5G795_9BACI</name>
<comment type="subcellular location">
    <subcellularLocation>
        <location evidence="1">Endomembrane system</location>
        <topology evidence="1">Multi-pass membrane protein</topology>
    </subcellularLocation>
</comment>
<accession>A0A0A5G795</accession>
<evidence type="ECO:0000259" key="6">
    <source>
        <dbReference type="Pfam" id="PF06803"/>
    </source>
</evidence>
<reference evidence="7 8" key="1">
    <citation type="submission" date="2013-08" db="EMBL/GenBank/DDBJ databases">
        <authorList>
            <person name="Huang J."/>
            <person name="Wang G."/>
        </authorList>
    </citation>
    <scope>NUCLEOTIDE SEQUENCE [LARGE SCALE GENOMIC DNA]</scope>
    <source>
        <strain evidence="7 8">JSM 072002</strain>
    </source>
</reference>
<evidence type="ECO:0000256" key="4">
    <source>
        <dbReference type="ARBA" id="ARBA00023136"/>
    </source>
</evidence>
<evidence type="ECO:0000313" key="8">
    <source>
        <dbReference type="Proteomes" id="UP000030401"/>
    </source>
</evidence>
<keyword evidence="4 5" id="KW-0472">Membrane</keyword>
<keyword evidence="3 5" id="KW-1133">Transmembrane helix</keyword>
<evidence type="ECO:0000313" key="7">
    <source>
        <dbReference type="EMBL" id="KGX87018.1"/>
    </source>
</evidence>
<evidence type="ECO:0000256" key="3">
    <source>
        <dbReference type="ARBA" id="ARBA00022989"/>
    </source>
</evidence>
<protein>
    <recommendedName>
        <fullName evidence="6">DUF1232 domain-containing protein</fullName>
    </recommendedName>
</protein>
<keyword evidence="8" id="KW-1185">Reference proteome</keyword>
<evidence type="ECO:0000256" key="2">
    <source>
        <dbReference type="ARBA" id="ARBA00022692"/>
    </source>
</evidence>
<feature type="domain" description="DUF1232" evidence="6">
    <location>
        <begin position="90"/>
        <end position="124"/>
    </location>
</feature>
<dbReference type="InterPro" id="IPR010652">
    <property type="entry name" value="DUF1232"/>
</dbReference>
<dbReference type="RefSeq" id="WP_052127194.1">
    <property type="nucleotide sequence ID" value="NZ_AVPG01000009.1"/>
</dbReference>
<keyword evidence="2 5" id="KW-0812">Transmembrane</keyword>
<feature type="transmembrane region" description="Helical" evidence="5">
    <location>
        <begin position="84"/>
        <end position="103"/>
    </location>
</feature>
<dbReference type="EMBL" id="AVPG01000009">
    <property type="protein sequence ID" value="KGX87018.1"/>
    <property type="molecule type" value="Genomic_DNA"/>
</dbReference>
<comment type="caution">
    <text evidence="7">The sequence shown here is derived from an EMBL/GenBank/DDBJ whole genome shotgun (WGS) entry which is preliminary data.</text>
</comment>